<protein>
    <submittedName>
        <fullName evidence="1">Uncharacterized protein</fullName>
    </submittedName>
</protein>
<evidence type="ECO:0000313" key="1">
    <source>
        <dbReference type="EMBL" id="RRE44424.1"/>
    </source>
</evidence>
<name>A0A3P2EMI6_KLEPN</name>
<comment type="caution">
    <text evidence="1">The sequence shown here is derived from an EMBL/GenBank/DDBJ whole genome shotgun (WGS) entry which is preliminary data.</text>
</comment>
<gene>
    <name evidence="1" type="ORF">EAO28_00755</name>
</gene>
<accession>A0A3P2EMI6</accession>
<proteinExistence type="predicted"/>
<organism evidence="1 2">
    <name type="scientific">Klebsiella pneumoniae</name>
    <dbReference type="NCBI Taxonomy" id="573"/>
    <lineage>
        <taxon>Bacteria</taxon>
        <taxon>Pseudomonadati</taxon>
        <taxon>Pseudomonadota</taxon>
        <taxon>Gammaproteobacteria</taxon>
        <taxon>Enterobacterales</taxon>
        <taxon>Enterobacteriaceae</taxon>
        <taxon>Klebsiella/Raoultella group</taxon>
        <taxon>Klebsiella</taxon>
        <taxon>Klebsiella pneumoniae complex</taxon>
    </lineage>
</organism>
<dbReference type="AlphaFoldDB" id="A0A3P2EMI6"/>
<reference evidence="1 2" key="1">
    <citation type="journal article" date="2019" name="Antimicrob. Agents Chemother.">
        <title>Applying Rapid Whole Genome Sequencing to Predict Phenotypic Antimicrobial Susceptibility Testing Results Among Carbapenem-Resistant Klebsiella pneumoniae Clinical Isolates.</title>
        <authorList>
            <person name="Tamma P.D."/>
            <person name="Fan Y."/>
            <person name="Bergman Y."/>
            <person name="Pertea G."/>
            <person name="Kazmi A."/>
            <person name="Lewis S."/>
            <person name="Carroll K.C."/>
            <person name="Schatz M.C."/>
            <person name="Timp W."/>
            <person name="Simner P.J."/>
        </authorList>
    </citation>
    <scope>NUCLEOTIDE SEQUENCE [LARGE SCALE GENOMIC DNA]</scope>
    <source>
        <strain evidence="1 2">KLPN_33</strain>
    </source>
</reference>
<sequence length="76" mass="8486">MVLTADSIRQLPLIAYTKPLAAYTVPLTAYRLPLTAYTDQSLAQAWRGLRRSGISLDLYGDLYRILLLGSNQWISG</sequence>
<dbReference type="Proteomes" id="UP000272440">
    <property type="component" value="Unassembled WGS sequence"/>
</dbReference>
<evidence type="ECO:0000313" key="2">
    <source>
        <dbReference type="Proteomes" id="UP000272440"/>
    </source>
</evidence>
<dbReference type="EMBL" id="RCZY01000001">
    <property type="protein sequence ID" value="RRE44424.1"/>
    <property type="molecule type" value="Genomic_DNA"/>
</dbReference>